<dbReference type="Proteomes" id="UP001206925">
    <property type="component" value="Unassembled WGS sequence"/>
</dbReference>
<evidence type="ECO:0000313" key="7">
    <source>
        <dbReference type="EMBL" id="KAI7746595.1"/>
    </source>
</evidence>
<organism evidence="7 8">
    <name type="scientific">Ambrosia artemisiifolia</name>
    <name type="common">Common ragweed</name>
    <dbReference type="NCBI Taxonomy" id="4212"/>
    <lineage>
        <taxon>Eukaryota</taxon>
        <taxon>Viridiplantae</taxon>
        <taxon>Streptophyta</taxon>
        <taxon>Embryophyta</taxon>
        <taxon>Tracheophyta</taxon>
        <taxon>Spermatophyta</taxon>
        <taxon>Magnoliopsida</taxon>
        <taxon>eudicotyledons</taxon>
        <taxon>Gunneridae</taxon>
        <taxon>Pentapetalae</taxon>
        <taxon>asterids</taxon>
        <taxon>campanulids</taxon>
        <taxon>Asterales</taxon>
        <taxon>Asteraceae</taxon>
        <taxon>Asteroideae</taxon>
        <taxon>Heliantheae alliance</taxon>
        <taxon>Heliantheae</taxon>
        <taxon>Ambrosia</taxon>
    </lineage>
</organism>
<feature type="repeat" description="Pumilio" evidence="4">
    <location>
        <begin position="573"/>
        <end position="608"/>
    </location>
</feature>
<evidence type="ECO:0000259" key="6">
    <source>
        <dbReference type="PROSITE" id="PS50303"/>
    </source>
</evidence>
<dbReference type="PROSITE" id="PS50303">
    <property type="entry name" value="PUM_HD"/>
    <property type="match status" value="1"/>
</dbReference>
<evidence type="ECO:0000256" key="1">
    <source>
        <dbReference type="ARBA" id="ARBA00022737"/>
    </source>
</evidence>
<comment type="caution">
    <text evidence="7">The sequence shown here is derived from an EMBL/GenBank/DDBJ whole genome shotgun (WGS) entry which is preliminary data.</text>
</comment>
<dbReference type="GO" id="GO:0005737">
    <property type="term" value="C:cytoplasm"/>
    <property type="evidence" value="ECO:0007669"/>
    <property type="project" value="TreeGrafter"/>
</dbReference>
<evidence type="ECO:0000256" key="3">
    <source>
        <dbReference type="ARBA" id="ARBA00022884"/>
    </source>
</evidence>
<keyword evidence="1" id="KW-0677">Repeat</keyword>
<dbReference type="CDD" id="cd07920">
    <property type="entry name" value="Pumilio"/>
    <property type="match status" value="1"/>
</dbReference>
<name>A0AAD5CSQ8_AMBAR</name>
<feature type="repeat" description="Pumilio" evidence="4">
    <location>
        <begin position="537"/>
        <end position="572"/>
    </location>
</feature>
<evidence type="ECO:0000256" key="2">
    <source>
        <dbReference type="ARBA" id="ARBA00022845"/>
    </source>
</evidence>
<dbReference type="Pfam" id="PF00806">
    <property type="entry name" value="PUF"/>
    <property type="match status" value="7"/>
</dbReference>
<keyword evidence="8" id="KW-1185">Reference proteome</keyword>
<feature type="repeat" description="Pumilio" evidence="4">
    <location>
        <begin position="391"/>
        <end position="430"/>
    </location>
</feature>
<dbReference type="GO" id="GO:0003729">
    <property type="term" value="F:mRNA binding"/>
    <property type="evidence" value="ECO:0007669"/>
    <property type="project" value="TreeGrafter"/>
</dbReference>
<dbReference type="InterPro" id="IPR016024">
    <property type="entry name" value="ARM-type_fold"/>
</dbReference>
<gene>
    <name evidence="7" type="ORF">M8C21_010199</name>
</gene>
<evidence type="ECO:0000256" key="4">
    <source>
        <dbReference type="PROSITE-ProRule" id="PRU00317"/>
    </source>
</evidence>
<feature type="compositionally biased region" description="Basic residues" evidence="5">
    <location>
        <begin position="11"/>
        <end position="20"/>
    </location>
</feature>
<feature type="repeat" description="Pumilio" evidence="4">
    <location>
        <begin position="431"/>
        <end position="469"/>
    </location>
</feature>
<keyword evidence="3" id="KW-0694">RNA-binding</keyword>
<dbReference type="AlphaFoldDB" id="A0AAD5CSQ8"/>
<reference evidence="7" key="1">
    <citation type="submission" date="2022-06" db="EMBL/GenBank/DDBJ databases">
        <title>Uncovering the hologenomic basis of an extraordinary plant invasion.</title>
        <authorList>
            <person name="Bieker V.C."/>
            <person name="Martin M.D."/>
            <person name="Gilbert T."/>
            <person name="Hodgins K."/>
            <person name="Battlay P."/>
            <person name="Petersen B."/>
            <person name="Wilson J."/>
        </authorList>
    </citation>
    <scope>NUCLEOTIDE SEQUENCE</scope>
    <source>
        <strain evidence="7">AA19_3_7</strain>
        <tissue evidence="7">Leaf</tissue>
    </source>
</reference>
<dbReference type="GO" id="GO:0006417">
    <property type="term" value="P:regulation of translation"/>
    <property type="evidence" value="ECO:0007669"/>
    <property type="project" value="UniProtKB-KW"/>
</dbReference>
<dbReference type="InterPro" id="IPR033712">
    <property type="entry name" value="Pumilio_RNA-bd"/>
</dbReference>
<sequence>MGIEDSESAFTRKRFQRRKGNLPPIRSGSAPPSIEGSFAAIENRLFRLPPPLTSGEDTGSSSRSIWLDHAYISTNEEGSGDDGSLTQEDPPQAQSSASNQSAGNYADSNSTTTTVSRSPSTDRIGGNMLVDPPVTTSLNARSQDHGSISSVADADISAIRNGMASLDISNFLKLENENENAHAGPHPQTMPLPQPQPYAGTNPFPQNPAIFLPSLGFTAAHYATHPGYMTSETPLYPNMMPTGYFPQQYAIGGYAFNPPPIFPYATGYLPNNPFPTPVGNIVPSVGGQSQTSGVNVQQVNNLLLQDHILQSLGLVSHSNSNSRSVGTANPYYLRSPTNMNVLQFSNLPSASPLLPESPIGGVRYPGRRSESVYGGWKGHTSNYVSNDPKTNLLLEQLKTGKGRSVDQYGSRFIQQKLEVCSNEEREAVFEEVFPHASKLITDVFGNYVIQKILEHGNAEQRRGLGNLFEGQVLPLSLQMYGCRVIQKALDVFELEQRIKIFHELEGHILKCVRDQNGNHRVLEHSTDKLQSQFIVDEILAFVYDLAQDQFGNYVTQYVLEAGKTEERRQIVDKLVGHIVRLSQHKFASNVIEKCLEYGDEATTKIIIEEIIGSADGNDNLLVMLKDKYANYVVQKVLQICSGHQREVLLSRMKVHLNLLRNYTYGKHIVARFEQLYSKEIEASSSNSQRMSDGNLYSSSQSV</sequence>
<dbReference type="Gene3D" id="1.25.10.10">
    <property type="entry name" value="Leucine-rich Repeat Variant"/>
    <property type="match status" value="2"/>
</dbReference>
<proteinExistence type="predicted"/>
<dbReference type="PANTHER" id="PTHR12537">
    <property type="entry name" value="RNA BINDING PROTEIN PUMILIO-RELATED"/>
    <property type="match status" value="1"/>
</dbReference>
<feature type="domain" description="PUM-HD" evidence="6">
    <location>
        <begin position="367"/>
        <end position="676"/>
    </location>
</feature>
<dbReference type="SUPFAM" id="SSF48371">
    <property type="entry name" value="ARM repeat"/>
    <property type="match status" value="1"/>
</dbReference>
<dbReference type="PANTHER" id="PTHR12537:SF119">
    <property type="entry name" value="PUMILIO HOMOLOG 6, CHLOROPLASTIC"/>
    <property type="match status" value="1"/>
</dbReference>
<feature type="region of interest" description="Disordered" evidence="5">
    <location>
        <begin position="74"/>
        <end position="148"/>
    </location>
</feature>
<dbReference type="InterPro" id="IPR001313">
    <property type="entry name" value="Pumilio_RNA-bd_rpt"/>
</dbReference>
<dbReference type="PROSITE" id="PS50302">
    <property type="entry name" value="PUM"/>
    <property type="match status" value="5"/>
</dbReference>
<accession>A0AAD5CSQ8</accession>
<dbReference type="EMBL" id="JAMZMK010006939">
    <property type="protein sequence ID" value="KAI7746595.1"/>
    <property type="molecule type" value="Genomic_DNA"/>
</dbReference>
<evidence type="ECO:0000313" key="8">
    <source>
        <dbReference type="Proteomes" id="UP001206925"/>
    </source>
</evidence>
<feature type="repeat" description="Pumilio" evidence="4">
    <location>
        <begin position="609"/>
        <end position="650"/>
    </location>
</feature>
<dbReference type="InterPro" id="IPR011989">
    <property type="entry name" value="ARM-like"/>
</dbReference>
<dbReference type="InterPro" id="IPR033133">
    <property type="entry name" value="PUM-HD"/>
</dbReference>
<protein>
    <recommendedName>
        <fullName evidence="6">PUM-HD domain-containing protein</fullName>
    </recommendedName>
</protein>
<feature type="compositionally biased region" description="Low complexity" evidence="5">
    <location>
        <begin position="92"/>
        <end position="121"/>
    </location>
</feature>
<dbReference type="SMART" id="SM00025">
    <property type="entry name" value="Pumilio"/>
    <property type="match status" value="7"/>
</dbReference>
<keyword evidence="2" id="KW-0810">Translation regulation</keyword>
<feature type="region of interest" description="Disordered" evidence="5">
    <location>
        <begin position="1"/>
        <end position="36"/>
    </location>
</feature>
<evidence type="ECO:0000256" key="5">
    <source>
        <dbReference type="SAM" id="MobiDB-lite"/>
    </source>
</evidence>